<dbReference type="Proteomes" id="UP000308713">
    <property type="component" value="Unassembled WGS sequence"/>
</dbReference>
<dbReference type="Pfam" id="PF13480">
    <property type="entry name" value="Acetyltransf_6"/>
    <property type="match status" value="1"/>
</dbReference>
<evidence type="ECO:0000313" key="2">
    <source>
        <dbReference type="EMBL" id="TNJ46474.1"/>
    </source>
</evidence>
<feature type="domain" description="BioF2-like acetyltransferase" evidence="1">
    <location>
        <begin position="128"/>
        <end position="276"/>
    </location>
</feature>
<proteinExistence type="predicted"/>
<keyword evidence="2" id="KW-0808">Transferase</keyword>
<dbReference type="InterPro" id="IPR016181">
    <property type="entry name" value="Acyl_CoA_acyltransferase"/>
</dbReference>
<keyword evidence="3" id="KW-1185">Reference proteome</keyword>
<sequence length="335" mass="39959">MVIGNNPFTSNTFVKTWTKHFKVSVANDGFETVQNLKFYKPYKYLPIYINIGKHLTKGVSYFIKPFARADYKKKLVLIYDVPQYFDIATKDLPEKLGFIKIKQYPGYSTQLNNYKNFEDYIATNFSKKSKYKFKSYTKKLEALYDISYVNYDYTTSKTTFDAIFNRFYDLLKKRFEDKSESNNNLNPEEWAFYQELVYLMMKNKQASLFAVLDKTKPIAISLNYFSDHILFFAMTGFDIHYKAHNLGTVHLMALFKWCFANHIKIFDFSKGHYDYKARWGDTKYYFEQHIYYDSSSPWASVTSRLMGAYFKIKQRLRDAPIRAYLNKIKFKLKRN</sequence>
<dbReference type="AlphaFoldDB" id="A0A5C4SQJ1"/>
<comment type="caution">
    <text evidence="2">The sequence shown here is derived from an EMBL/GenBank/DDBJ whole genome shotgun (WGS) entry which is preliminary data.</text>
</comment>
<name>A0A5C4SQJ1_9FLAO</name>
<gene>
    <name evidence="2" type="ORF">FGF67_02280</name>
</gene>
<protein>
    <submittedName>
        <fullName evidence="2">GNAT family N-acetyltransferase</fullName>
    </submittedName>
</protein>
<dbReference type="EMBL" id="VDCS01000002">
    <property type="protein sequence ID" value="TNJ46474.1"/>
    <property type="molecule type" value="Genomic_DNA"/>
</dbReference>
<reference evidence="2 3" key="1">
    <citation type="submission" date="2019-05" db="EMBL/GenBank/DDBJ databases">
        <title>Tamlana fucoidanivorans sp. nov., isolated from the surface of algae collected from Fujian province in China.</title>
        <authorList>
            <person name="Li J."/>
        </authorList>
    </citation>
    <scope>NUCLEOTIDE SEQUENCE [LARGE SCALE GENOMIC DNA]</scope>
    <source>
        <strain evidence="2 3">CW2-9</strain>
    </source>
</reference>
<dbReference type="SUPFAM" id="SSF55729">
    <property type="entry name" value="Acyl-CoA N-acyltransferases (Nat)"/>
    <property type="match status" value="1"/>
</dbReference>
<dbReference type="GO" id="GO:0016740">
    <property type="term" value="F:transferase activity"/>
    <property type="evidence" value="ECO:0007669"/>
    <property type="project" value="UniProtKB-KW"/>
</dbReference>
<dbReference type="InterPro" id="IPR038740">
    <property type="entry name" value="BioF2-like_GNAT_dom"/>
</dbReference>
<evidence type="ECO:0000259" key="1">
    <source>
        <dbReference type="Pfam" id="PF13480"/>
    </source>
</evidence>
<organism evidence="2 3">
    <name type="scientific">Allotamlana fucoidanivorans</name>
    <dbReference type="NCBI Taxonomy" id="2583814"/>
    <lineage>
        <taxon>Bacteria</taxon>
        <taxon>Pseudomonadati</taxon>
        <taxon>Bacteroidota</taxon>
        <taxon>Flavobacteriia</taxon>
        <taxon>Flavobacteriales</taxon>
        <taxon>Flavobacteriaceae</taxon>
        <taxon>Allotamlana</taxon>
    </lineage>
</organism>
<dbReference type="Gene3D" id="3.40.630.30">
    <property type="match status" value="1"/>
</dbReference>
<accession>A0A5C4SQJ1</accession>
<evidence type="ECO:0000313" key="3">
    <source>
        <dbReference type="Proteomes" id="UP000308713"/>
    </source>
</evidence>